<feature type="transmembrane region" description="Helical" evidence="1">
    <location>
        <begin position="196"/>
        <end position="216"/>
    </location>
</feature>
<keyword evidence="1" id="KW-0472">Membrane</keyword>
<dbReference type="EMBL" id="JASCXX010000007">
    <property type="protein sequence ID" value="MDI6448885.1"/>
    <property type="molecule type" value="Genomic_DNA"/>
</dbReference>
<feature type="transmembrane region" description="Helical" evidence="1">
    <location>
        <begin position="147"/>
        <end position="168"/>
    </location>
</feature>
<keyword evidence="3" id="KW-1185">Reference proteome</keyword>
<comment type="caution">
    <text evidence="2">The sequence shown here is derived from an EMBL/GenBank/DDBJ whole genome shotgun (WGS) entry which is preliminary data.</text>
</comment>
<feature type="transmembrane region" description="Helical" evidence="1">
    <location>
        <begin position="264"/>
        <end position="285"/>
    </location>
</feature>
<feature type="transmembrane region" description="Helical" evidence="1">
    <location>
        <begin position="297"/>
        <end position="323"/>
    </location>
</feature>
<name>A0AAW6TW80_9BACT</name>
<proteinExistence type="predicted"/>
<dbReference type="RefSeq" id="WP_349244295.1">
    <property type="nucleotide sequence ID" value="NZ_JASCXX010000007.1"/>
</dbReference>
<dbReference type="Proteomes" id="UP001431776">
    <property type="component" value="Unassembled WGS sequence"/>
</dbReference>
<sequence>MIEFRCSNCSQRLVVREDRAGRVSRCPRCKAEVTIPQASTPEPIVETEDDELTLITPAKPLDGAMLNLPDERELLERVAERQREEERLLTSLGVRRSDSHTGERRFIWPIDVLLYPTSGPGLTVLVLLSVAPLLLEFIRRFVPLVGYMGMVFLVFSFILGLYAAWYLAECIHDSARGGTRAPEFVGAGQSEMWSRVSYLLAVCIVYLVPFVLYTMFAPGRDAIFWGLAAYTLVFFPIGLLAMVVNDSLSALNPLFLLGSIFRTLFQYTGLLILLAAVGALLWLGSQAGMEEEQMRPFWLEAVGLATSVYVTFVLAHVLGRFYWHNADKLDWGL</sequence>
<accession>A0AAW6TW80</accession>
<feature type="transmembrane region" description="Helical" evidence="1">
    <location>
        <begin position="223"/>
        <end position="244"/>
    </location>
</feature>
<reference evidence="2" key="1">
    <citation type="submission" date="2023-05" db="EMBL/GenBank/DDBJ databases">
        <title>Anaerotaeda fermentans gen. nov., sp. nov., a novel anaerobic planctomycete of the new family within the order Sedimentisphaerales isolated from Taman Peninsula, Russia.</title>
        <authorList>
            <person name="Khomyakova M.A."/>
            <person name="Merkel A.Y."/>
            <person name="Slobodkin A.I."/>
        </authorList>
    </citation>
    <scope>NUCLEOTIDE SEQUENCE</scope>
    <source>
        <strain evidence="2">M17dextr</strain>
    </source>
</reference>
<gene>
    <name evidence="2" type="ORF">QJ522_07485</name>
</gene>
<dbReference type="AlphaFoldDB" id="A0AAW6TW80"/>
<feature type="transmembrane region" description="Helical" evidence="1">
    <location>
        <begin position="113"/>
        <end position="135"/>
    </location>
</feature>
<organism evidence="2 3">
    <name type="scientific">Anaerobaca lacustris</name>
    <dbReference type="NCBI Taxonomy" id="3044600"/>
    <lineage>
        <taxon>Bacteria</taxon>
        <taxon>Pseudomonadati</taxon>
        <taxon>Planctomycetota</taxon>
        <taxon>Phycisphaerae</taxon>
        <taxon>Sedimentisphaerales</taxon>
        <taxon>Anaerobacaceae</taxon>
        <taxon>Anaerobaca</taxon>
    </lineage>
</organism>
<keyword evidence="1" id="KW-0812">Transmembrane</keyword>
<evidence type="ECO:0000313" key="2">
    <source>
        <dbReference type="EMBL" id="MDI6448885.1"/>
    </source>
</evidence>
<keyword evidence="1" id="KW-1133">Transmembrane helix</keyword>
<evidence type="ECO:0000256" key="1">
    <source>
        <dbReference type="SAM" id="Phobius"/>
    </source>
</evidence>
<evidence type="ECO:0000313" key="3">
    <source>
        <dbReference type="Proteomes" id="UP001431776"/>
    </source>
</evidence>
<protein>
    <submittedName>
        <fullName evidence="2">DUF4013 domain-containing protein</fullName>
    </submittedName>
</protein>